<accession>A0A0G0MKV0</accession>
<dbReference type="PANTHER" id="PTHR10579">
    <property type="entry name" value="CALCIUM-ACTIVATED CHLORIDE CHANNEL REGULATOR"/>
    <property type="match status" value="1"/>
</dbReference>
<dbReference type="PANTHER" id="PTHR10579:SF43">
    <property type="entry name" value="ZINC FINGER (C3HC4-TYPE RING FINGER) FAMILY PROTEIN"/>
    <property type="match status" value="1"/>
</dbReference>
<organism evidence="2 3">
    <name type="scientific">Candidatus Uhrbacteria bacterium GW2011_GWF2_39_13</name>
    <dbReference type="NCBI Taxonomy" id="1618995"/>
    <lineage>
        <taxon>Bacteria</taxon>
        <taxon>Candidatus Uhriibacteriota</taxon>
    </lineage>
</organism>
<evidence type="ECO:0000313" key="2">
    <source>
        <dbReference type="EMBL" id="KKR04619.1"/>
    </source>
</evidence>
<dbReference type="AlphaFoldDB" id="A0A0G0MKV0"/>
<dbReference type="SUPFAM" id="SSF53300">
    <property type="entry name" value="vWA-like"/>
    <property type="match status" value="1"/>
</dbReference>
<dbReference type="InterPro" id="IPR036465">
    <property type="entry name" value="vWFA_dom_sf"/>
</dbReference>
<dbReference type="EMBL" id="LBWG01000005">
    <property type="protein sequence ID" value="KKR04619.1"/>
    <property type="molecule type" value="Genomic_DNA"/>
</dbReference>
<reference evidence="2 3" key="1">
    <citation type="journal article" date="2015" name="Nature">
        <title>rRNA introns, odd ribosomes, and small enigmatic genomes across a large radiation of phyla.</title>
        <authorList>
            <person name="Brown C.T."/>
            <person name="Hug L.A."/>
            <person name="Thomas B.C."/>
            <person name="Sharon I."/>
            <person name="Castelle C.J."/>
            <person name="Singh A."/>
            <person name="Wilkins M.J."/>
            <person name="Williams K.H."/>
            <person name="Banfield J.F."/>
        </authorList>
    </citation>
    <scope>NUCLEOTIDE SEQUENCE [LARGE SCALE GENOMIC DNA]</scope>
</reference>
<gene>
    <name evidence="2" type="ORF">UT30_C0005G0022</name>
</gene>
<dbReference type="Proteomes" id="UP000033935">
    <property type="component" value="Unassembled WGS sequence"/>
</dbReference>
<sequence>MAKEGGYMSFSTQNLLDIRLVHGRTYTKMAKIIEGQILVELRPNASTQNPFVPITEFRLVIDCSGSMKHAADSDSEESKLDLVKKAILSLLSKLETQDYLCLSIFSTTGRLLVPVTCLTASGKELVRRHVCALEPMEETTISSGLELVLDPTIPKHLTRVVLFTDGRSSSTSIDHPRLVTLADEARKKNLPLSIYGTGAGYNWSLLQQLAIRAGGGSFCKHVMNMATLEGHLLGELAHLRGTSIDRLSVKGTSKPRVSFLRVTRMMPEMHSLNVSADSTAFEDFSGALDIYRGQQYLLEFKLTDPEIGLQPVLDMEFHGSVCKSGNPFSQTFGLLVAVTPKESAQPNPEIVKILTMMAAGKQAQTGQYGRASELYRRAGDMDTARIMDRMSVAGEDEDSRRFSSTVVTGSISKFYTR</sequence>
<name>A0A0G0MKV0_9BACT</name>
<dbReference type="PROSITE" id="PS50234">
    <property type="entry name" value="VWFA"/>
    <property type="match status" value="1"/>
</dbReference>
<evidence type="ECO:0000313" key="3">
    <source>
        <dbReference type="Proteomes" id="UP000033935"/>
    </source>
</evidence>
<dbReference type="InterPro" id="IPR051266">
    <property type="entry name" value="CLCR"/>
</dbReference>
<comment type="caution">
    <text evidence="2">The sequence shown here is derived from an EMBL/GenBank/DDBJ whole genome shotgun (WGS) entry which is preliminary data.</text>
</comment>
<evidence type="ECO:0000259" key="1">
    <source>
        <dbReference type="PROSITE" id="PS50234"/>
    </source>
</evidence>
<dbReference type="Gene3D" id="3.40.50.410">
    <property type="entry name" value="von Willebrand factor, type A domain"/>
    <property type="match status" value="1"/>
</dbReference>
<dbReference type="SMART" id="SM00327">
    <property type="entry name" value="VWA"/>
    <property type="match status" value="1"/>
</dbReference>
<dbReference type="Pfam" id="PF00092">
    <property type="entry name" value="VWA"/>
    <property type="match status" value="1"/>
</dbReference>
<dbReference type="InterPro" id="IPR002035">
    <property type="entry name" value="VWF_A"/>
</dbReference>
<feature type="domain" description="VWFA" evidence="1">
    <location>
        <begin position="56"/>
        <end position="247"/>
    </location>
</feature>
<proteinExistence type="predicted"/>
<protein>
    <recommendedName>
        <fullName evidence="1">VWFA domain-containing protein</fullName>
    </recommendedName>
</protein>